<comment type="caution">
    <text evidence="1">The sequence shown here is derived from an EMBL/GenBank/DDBJ whole genome shotgun (WGS) entry which is preliminary data.</text>
</comment>
<protein>
    <recommendedName>
        <fullName evidence="3">FAD/NAD(P)-binding domain-containing protein</fullName>
    </recommendedName>
</protein>
<dbReference type="AlphaFoldDB" id="A0A5C5YBW1"/>
<dbReference type="SUPFAM" id="SSF51971">
    <property type="entry name" value="Nucleotide-binding domain"/>
    <property type="match status" value="1"/>
</dbReference>
<evidence type="ECO:0000313" key="1">
    <source>
        <dbReference type="EMBL" id="TWT70802.1"/>
    </source>
</evidence>
<dbReference type="EMBL" id="SJPL01000001">
    <property type="protein sequence ID" value="TWT70802.1"/>
    <property type="molecule type" value="Genomic_DNA"/>
</dbReference>
<sequence length="232" mass="24997">MTEIDPIDVESMTLDPPGTIVVLGAGPTGIEAALYGRFLGYDVTLGDPRGIAKCWRSSSDDELPVAPEQCLSPLAKSALRAQRSEELDITLPTTASAWIDDFLTPLTESDLLLGRLVISAVESIDQVPVESDTEEEAASEDSETVDADQLPPDFLVTYADGTTTKCEAVIVTPDAGELPVTFALPTEYWFAIDPDDQASAGDALLAQRRRIVQIYAILAGRGDLDLYRPVRL</sequence>
<dbReference type="OrthoDB" id="9773233at2"/>
<dbReference type="Proteomes" id="UP000317238">
    <property type="component" value="Unassembled WGS sequence"/>
</dbReference>
<keyword evidence="2" id="KW-1185">Reference proteome</keyword>
<evidence type="ECO:0008006" key="3">
    <source>
        <dbReference type="Google" id="ProtNLM"/>
    </source>
</evidence>
<proteinExistence type="predicted"/>
<organism evidence="1 2">
    <name type="scientific">Crateriforma conspicua</name>
    <dbReference type="NCBI Taxonomy" id="2527996"/>
    <lineage>
        <taxon>Bacteria</taxon>
        <taxon>Pseudomonadati</taxon>
        <taxon>Planctomycetota</taxon>
        <taxon>Planctomycetia</taxon>
        <taxon>Planctomycetales</taxon>
        <taxon>Planctomycetaceae</taxon>
        <taxon>Crateriforma</taxon>
    </lineage>
</organism>
<gene>
    <name evidence="1" type="ORF">Pan14r_31100</name>
</gene>
<evidence type="ECO:0000313" key="2">
    <source>
        <dbReference type="Proteomes" id="UP000317238"/>
    </source>
</evidence>
<reference evidence="1 2" key="1">
    <citation type="submission" date="2019-02" db="EMBL/GenBank/DDBJ databases">
        <title>Deep-cultivation of Planctomycetes and their phenomic and genomic characterization uncovers novel biology.</title>
        <authorList>
            <person name="Wiegand S."/>
            <person name="Jogler M."/>
            <person name="Boedeker C."/>
            <person name="Pinto D."/>
            <person name="Vollmers J."/>
            <person name="Rivas-Marin E."/>
            <person name="Kohn T."/>
            <person name="Peeters S.H."/>
            <person name="Heuer A."/>
            <person name="Rast P."/>
            <person name="Oberbeckmann S."/>
            <person name="Bunk B."/>
            <person name="Jeske O."/>
            <person name="Meyerdierks A."/>
            <person name="Storesund J.E."/>
            <person name="Kallscheuer N."/>
            <person name="Luecker S."/>
            <person name="Lage O.M."/>
            <person name="Pohl T."/>
            <person name="Merkel B.J."/>
            <person name="Hornburger P."/>
            <person name="Mueller R.-W."/>
            <person name="Bruemmer F."/>
            <person name="Labrenz M."/>
            <person name="Spormann A.M."/>
            <person name="Op Den Camp H."/>
            <person name="Overmann J."/>
            <person name="Amann R."/>
            <person name="Jetten M.S.M."/>
            <person name="Mascher T."/>
            <person name="Medema M.H."/>
            <person name="Devos D.P."/>
            <person name="Kaster A.-K."/>
            <person name="Ovreas L."/>
            <person name="Rohde M."/>
            <person name="Galperin M.Y."/>
            <person name="Jogler C."/>
        </authorList>
    </citation>
    <scope>NUCLEOTIDE SEQUENCE [LARGE SCALE GENOMIC DNA]</scope>
    <source>
        <strain evidence="1 2">Pan14r</strain>
    </source>
</reference>
<dbReference type="RefSeq" id="WP_146439490.1">
    <property type="nucleotide sequence ID" value="NZ_SJPL01000001.1"/>
</dbReference>
<name>A0A5C5YBW1_9PLAN</name>
<accession>A0A5C5YBW1</accession>